<evidence type="ECO:0000256" key="1">
    <source>
        <dbReference type="SAM" id="MobiDB-lite"/>
    </source>
</evidence>
<protein>
    <submittedName>
        <fullName evidence="3">DDE-type integrase/transposase/recombinase</fullName>
    </submittedName>
</protein>
<comment type="caution">
    <text evidence="3">The sequence shown here is derived from an EMBL/GenBank/DDBJ whole genome shotgun (WGS) entry which is preliminary data.</text>
</comment>
<reference evidence="3 4" key="1">
    <citation type="submission" date="2019-11" db="EMBL/GenBank/DDBJ databases">
        <title>Type strains purchased from KCTC, JCM and DSMZ.</title>
        <authorList>
            <person name="Lu H."/>
        </authorList>
    </citation>
    <scope>NUCLEOTIDE SEQUENCE [LARGE SCALE GENOMIC DNA]</scope>
    <source>
        <strain evidence="3 4">KCTC 22382</strain>
    </source>
</reference>
<gene>
    <name evidence="3" type="ORF">GM676_29435</name>
</gene>
<sequence>MSNHFEPSVGMRFTLHGAQFEVSFALHGMVRYTASAGGRQYQLPYDDFVDLQGRGAISVIDSKQPTVTEDSAPTIIRKHRYVEGALRQLTHPTATEPLRAVIEQVASAFGDPSPPGTSSVARWIRKYQQSGSRGLAVRRCSGNRTIRLGIEVERLIAEAIKQLYLQREKHTAKDVRDHVIGRLASMGLCTAHNAQTRVPTLRTIQRRLKQLDPYVVARAQRGEEAASRVLRAAGRSIKASAILSIVEADTHTLDVLIVDPDTMEVLGRPFLTCMIDVNTRAVVGTYVSLFPPSAITSLGAFKDMLTRHGRGLPGGIPAQICPDNGVEFKNSAFSRLCEALSVTVTPSQVREPNGKPHIERFFGTMTNDLIQKLSGTTFSNPAQRGDYDSMKQACFTLADIASFVEEWIERHYHRTVHTRTGRAPIIAWEEQVKILPPLTLSEADVNSLARRPVQRSIVHGRVRCAGLEYFSHALATLEAQGKDRVTVLIDDLNLNSVLVQHPARKDLLIQADSVDPEYTVGLTSYEHAEAMRIKKAMSSSDRAKFGHHANAIARWELLERIHDCNLASKSRIRKITGGLGRKAHVKKLQEQLPLNSIPVSCEITPSEQTSPSPERLPLGTYDDSRSSQKIIAPQIKYDSFSLDLE</sequence>
<dbReference type="OrthoDB" id="5439087at2"/>
<dbReference type="Proteomes" id="UP000475582">
    <property type="component" value="Unassembled WGS sequence"/>
</dbReference>
<dbReference type="SUPFAM" id="SSF53098">
    <property type="entry name" value="Ribonuclease H-like"/>
    <property type="match status" value="1"/>
</dbReference>
<dbReference type="InterPro" id="IPR001584">
    <property type="entry name" value="Integrase_cat-core"/>
</dbReference>
<accession>A0A6L6PS51</accession>
<dbReference type="InterPro" id="IPR012337">
    <property type="entry name" value="RNaseH-like_sf"/>
</dbReference>
<feature type="domain" description="Integrase catalytic" evidence="2">
    <location>
        <begin position="243"/>
        <end position="432"/>
    </location>
</feature>
<dbReference type="PROSITE" id="PS50994">
    <property type="entry name" value="INTEGRASE"/>
    <property type="match status" value="1"/>
</dbReference>
<dbReference type="Gene3D" id="3.30.420.10">
    <property type="entry name" value="Ribonuclease H-like superfamily/Ribonuclease H"/>
    <property type="match status" value="1"/>
</dbReference>
<feature type="region of interest" description="Disordered" evidence="1">
    <location>
        <begin position="603"/>
        <end position="627"/>
    </location>
</feature>
<dbReference type="RefSeq" id="WP_155468047.1">
    <property type="nucleotide sequence ID" value="NZ_WNKY01000064.1"/>
</dbReference>
<evidence type="ECO:0000313" key="4">
    <source>
        <dbReference type="Proteomes" id="UP000475582"/>
    </source>
</evidence>
<dbReference type="InterPro" id="IPR036397">
    <property type="entry name" value="RNaseH_sf"/>
</dbReference>
<proteinExistence type="predicted"/>
<dbReference type="EMBL" id="WNKY01000064">
    <property type="protein sequence ID" value="MTV41682.1"/>
    <property type="molecule type" value="Genomic_DNA"/>
</dbReference>
<keyword evidence="4" id="KW-1185">Reference proteome</keyword>
<feature type="compositionally biased region" description="Polar residues" evidence="1">
    <location>
        <begin position="603"/>
        <end position="612"/>
    </location>
</feature>
<organism evidence="3 4">
    <name type="scientific">Duganella radicis</name>
    <dbReference type="NCBI Taxonomy" id="551988"/>
    <lineage>
        <taxon>Bacteria</taxon>
        <taxon>Pseudomonadati</taxon>
        <taxon>Pseudomonadota</taxon>
        <taxon>Betaproteobacteria</taxon>
        <taxon>Burkholderiales</taxon>
        <taxon>Oxalobacteraceae</taxon>
        <taxon>Telluria group</taxon>
        <taxon>Duganella</taxon>
    </lineage>
</organism>
<dbReference type="GO" id="GO:0015074">
    <property type="term" value="P:DNA integration"/>
    <property type="evidence" value="ECO:0007669"/>
    <property type="project" value="InterPro"/>
</dbReference>
<evidence type="ECO:0000259" key="2">
    <source>
        <dbReference type="PROSITE" id="PS50994"/>
    </source>
</evidence>
<name>A0A6L6PS51_9BURK</name>
<dbReference type="AlphaFoldDB" id="A0A6L6PS51"/>
<dbReference type="GO" id="GO:0003676">
    <property type="term" value="F:nucleic acid binding"/>
    <property type="evidence" value="ECO:0007669"/>
    <property type="project" value="InterPro"/>
</dbReference>
<evidence type="ECO:0000313" key="3">
    <source>
        <dbReference type="EMBL" id="MTV41682.1"/>
    </source>
</evidence>